<dbReference type="Proteomes" id="UP000609172">
    <property type="component" value="Unassembled WGS sequence"/>
</dbReference>
<gene>
    <name evidence="2" type="ORF">I5M07_09095</name>
</gene>
<keyword evidence="1" id="KW-0472">Membrane</keyword>
<dbReference type="AlphaFoldDB" id="A0A934PLZ1"/>
<name>A0A934PLZ1_9FLAO</name>
<sequence>MSTHQLAQTDNLQVFSNLISNKLNNGFVLEERNDELFFAVLSKGGKVIDHSFNFVIFIFTLGLWSIAWLYLTLEYSKPKKILVAIDEDGIPFEEKCFVA</sequence>
<protein>
    <submittedName>
        <fullName evidence="2">Uncharacterized protein</fullName>
    </submittedName>
</protein>
<keyword evidence="1" id="KW-1133">Transmembrane helix</keyword>
<evidence type="ECO:0000313" key="3">
    <source>
        <dbReference type="Proteomes" id="UP000609172"/>
    </source>
</evidence>
<evidence type="ECO:0000256" key="1">
    <source>
        <dbReference type="SAM" id="Phobius"/>
    </source>
</evidence>
<feature type="transmembrane region" description="Helical" evidence="1">
    <location>
        <begin position="51"/>
        <end position="71"/>
    </location>
</feature>
<keyword evidence="3" id="KW-1185">Reference proteome</keyword>
<proteinExistence type="predicted"/>
<evidence type="ECO:0000313" key="2">
    <source>
        <dbReference type="EMBL" id="MBK0369997.1"/>
    </source>
</evidence>
<reference evidence="2" key="1">
    <citation type="submission" date="2020-12" db="EMBL/GenBank/DDBJ databases">
        <title>Bacterial novel species Flavobacterium sp. SE-1-e isolated from soil.</title>
        <authorList>
            <person name="Jung H.-Y."/>
        </authorList>
    </citation>
    <scope>NUCLEOTIDE SEQUENCE</scope>
    <source>
        <strain evidence="2">SE-1-e</strain>
    </source>
</reference>
<comment type="caution">
    <text evidence="2">The sequence shown here is derived from an EMBL/GenBank/DDBJ whole genome shotgun (WGS) entry which is preliminary data.</text>
</comment>
<dbReference type="RefSeq" id="WP_200106072.1">
    <property type="nucleotide sequence ID" value="NZ_JAEHFV010000003.1"/>
</dbReference>
<organism evidence="2 3">
    <name type="scientific">Flavobacterium agrisoli</name>
    <dbReference type="NCBI Taxonomy" id="2793066"/>
    <lineage>
        <taxon>Bacteria</taxon>
        <taxon>Pseudomonadati</taxon>
        <taxon>Bacteroidota</taxon>
        <taxon>Flavobacteriia</taxon>
        <taxon>Flavobacteriales</taxon>
        <taxon>Flavobacteriaceae</taxon>
        <taxon>Flavobacterium</taxon>
    </lineage>
</organism>
<keyword evidence="1" id="KW-0812">Transmembrane</keyword>
<dbReference type="EMBL" id="JAEHFV010000003">
    <property type="protein sequence ID" value="MBK0369997.1"/>
    <property type="molecule type" value="Genomic_DNA"/>
</dbReference>
<accession>A0A934PLZ1</accession>